<dbReference type="InterPro" id="IPR037144">
    <property type="entry name" value="Peptidase_M1_pepN_C_sf"/>
</dbReference>
<protein>
    <recommendedName>
        <fullName evidence="5 13">Aminopeptidase N</fullName>
        <ecNumber evidence="4 13">3.4.11.2</ecNumber>
    </recommendedName>
</protein>
<evidence type="ECO:0000313" key="19">
    <source>
        <dbReference type="Proteomes" id="UP000241074"/>
    </source>
</evidence>
<dbReference type="GO" id="GO:0008270">
    <property type="term" value="F:zinc ion binding"/>
    <property type="evidence" value="ECO:0007669"/>
    <property type="project" value="InterPro"/>
</dbReference>
<evidence type="ECO:0000256" key="11">
    <source>
        <dbReference type="ARBA" id="ARBA00023049"/>
    </source>
</evidence>
<evidence type="ECO:0000256" key="12">
    <source>
        <dbReference type="ARBA" id="ARBA00059739"/>
    </source>
</evidence>
<dbReference type="GO" id="GO:0008237">
    <property type="term" value="F:metallopeptidase activity"/>
    <property type="evidence" value="ECO:0007669"/>
    <property type="project" value="UniProtKB-UniRule"/>
</dbReference>
<dbReference type="GO" id="GO:0006508">
    <property type="term" value="P:proteolysis"/>
    <property type="evidence" value="ECO:0007669"/>
    <property type="project" value="UniProtKB-UniRule"/>
</dbReference>
<reference evidence="18 19" key="1">
    <citation type="submission" date="2018-03" db="EMBL/GenBank/DDBJ databases">
        <title>Ahniella affigens gen. nov., sp. nov., a gammaproteobacterium isolated from sandy soil near a stream.</title>
        <authorList>
            <person name="Ko Y."/>
            <person name="Kim J.-H."/>
        </authorList>
    </citation>
    <scope>NUCLEOTIDE SEQUENCE [LARGE SCALE GENOMIC DNA]</scope>
    <source>
        <strain evidence="18 19">D13</strain>
    </source>
</reference>
<keyword evidence="19" id="KW-1185">Reference proteome</keyword>
<evidence type="ECO:0000313" key="18">
    <source>
        <dbReference type="EMBL" id="AVP98701.1"/>
    </source>
</evidence>
<dbReference type="NCBIfam" id="TIGR02414">
    <property type="entry name" value="pepN_proteo"/>
    <property type="match status" value="1"/>
</dbReference>
<dbReference type="Pfam" id="PF17432">
    <property type="entry name" value="DUF3458_C"/>
    <property type="match status" value="1"/>
</dbReference>
<dbReference type="Proteomes" id="UP000241074">
    <property type="component" value="Chromosome"/>
</dbReference>
<dbReference type="PANTHER" id="PTHR46322:SF1">
    <property type="entry name" value="PUROMYCIN-SENSITIVE AMINOPEPTIDASE"/>
    <property type="match status" value="1"/>
</dbReference>
<dbReference type="Pfam" id="PF11940">
    <property type="entry name" value="DUF3458"/>
    <property type="match status" value="1"/>
</dbReference>
<feature type="domain" description="Peptidase M1 alanyl aminopeptidase Ig-like fold" evidence="15">
    <location>
        <begin position="445"/>
        <end position="547"/>
    </location>
</feature>
<gene>
    <name evidence="18" type="ORF">C7S18_16560</name>
</gene>
<proteinExistence type="inferred from homology"/>
<dbReference type="Gene3D" id="2.60.40.1840">
    <property type="match status" value="1"/>
</dbReference>
<reference evidence="18 19" key="2">
    <citation type="submission" date="2018-03" db="EMBL/GenBank/DDBJ databases">
        <authorList>
            <person name="Keele B.F."/>
        </authorList>
    </citation>
    <scope>NUCLEOTIDE SEQUENCE [LARGE SCALE GENOMIC DNA]</scope>
    <source>
        <strain evidence="18 19">D13</strain>
    </source>
</reference>
<feature type="domain" description="Peptidase M1 membrane alanine aminopeptidase" evidence="14">
    <location>
        <begin position="226"/>
        <end position="440"/>
    </location>
</feature>
<keyword evidence="10" id="KW-0862">Zinc</keyword>
<dbReference type="Gene3D" id="1.25.50.10">
    <property type="entry name" value="Peptidase M1, alanyl aminopeptidase, C-terminal domain"/>
    <property type="match status" value="1"/>
</dbReference>
<comment type="cofactor">
    <cofactor evidence="2">
        <name>Zn(2+)</name>
        <dbReference type="ChEBI" id="CHEBI:29105"/>
    </cofactor>
</comment>
<keyword evidence="8" id="KW-0479">Metal-binding</keyword>
<dbReference type="InterPro" id="IPR035414">
    <property type="entry name" value="Peptidase_M1_pepN_Ig-like"/>
</dbReference>
<dbReference type="InterPro" id="IPR045357">
    <property type="entry name" value="Aminopeptidase_N-like_N"/>
</dbReference>
<dbReference type="InterPro" id="IPR027268">
    <property type="entry name" value="Peptidase_M4/M1_CTD_sf"/>
</dbReference>
<dbReference type="EMBL" id="CP027860">
    <property type="protein sequence ID" value="AVP98701.1"/>
    <property type="molecule type" value="Genomic_DNA"/>
</dbReference>
<evidence type="ECO:0000256" key="2">
    <source>
        <dbReference type="ARBA" id="ARBA00001947"/>
    </source>
</evidence>
<dbReference type="SUPFAM" id="SSF55486">
    <property type="entry name" value="Metalloproteases ('zincins'), catalytic domain"/>
    <property type="match status" value="1"/>
</dbReference>
<dbReference type="Pfam" id="PF01433">
    <property type="entry name" value="Peptidase_M1"/>
    <property type="match status" value="1"/>
</dbReference>
<dbReference type="AlphaFoldDB" id="A0A2P1PV29"/>
<evidence type="ECO:0000256" key="8">
    <source>
        <dbReference type="ARBA" id="ARBA00022723"/>
    </source>
</evidence>
<comment type="function">
    <text evidence="12">Aminopeptidase N is involved in the degradation of intracellular peptides generated by protein breakdown during normal growth as well as in response to nutrient starvation.</text>
</comment>
<evidence type="ECO:0000259" key="17">
    <source>
        <dbReference type="Pfam" id="PF17900"/>
    </source>
</evidence>
<dbReference type="Gene3D" id="1.10.390.10">
    <property type="entry name" value="Neutral Protease Domain 2"/>
    <property type="match status" value="1"/>
</dbReference>
<dbReference type="InterPro" id="IPR042097">
    <property type="entry name" value="Aminopeptidase_N-like_N_sf"/>
</dbReference>
<dbReference type="FunFam" id="1.10.390.10:FF:000002">
    <property type="entry name" value="Aminopeptidase N"/>
    <property type="match status" value="1"/>
</dbReference>
<evidence type="ECO:0000259" key="16">
    <source>
        <dbReference type="Pfam" id="PF17432"/>
    </source>
</evidence>
<dbReference type="RefSeq" id="WP_106892621.1">
    <property type="nucleotide sequence ID" value="NZ_CP027860.1"/>
</dbReference>
<dbReference type="InterPro" id="IPR001930">
    <property type="entry name" value="Peptidase_M1"/>
</dbReference>
<dbReference type="SUPFAM" id="SSF63737">
    <property type="entry name" value="Leukotriene A4 hydrolase N-terminal domain"/>
    <property type="match status" value="1"/>
</dbReference>
<dbReference type="InterPro" id="IPR024601">
    <property type="entry name" value="Peptidase_M1_pepN_C"/>
</dbReference>
<accession>A0A2P1PV29</accession>
<comment type="similarity">
    <text evidence="3">Belongs to the peptidase M1 family.</text>
</comment>
<dbReference type="PRINTS" id="PR00756">
    <property type="entry name" value="ALADIPTASE"/>
</dbReference>
<dbReference type="PANTHER" id="PTHR46322">
    <property type="entry name" value="PUROMYCIN-SENSITIVE AMINOPEPTIDASE"/>
    <property type="match status" value="1"/>
</dbReference>
<keyword evidence="6 18" id="KW-0031">Aminopeptidase</keyword>
<keyword evidence="7" id="KW-0645">Protease</keyword>
<dbReference type="Pfam" id="PF17900">
    <property type="entry name" value="Peptidase_M1_N"/>
    <property type="match status" value="1"/>
</dbReference>
<evidence type="ECO:0000256" key="5">
    <source>
        <dbReference type="ARBA" id="ARBA00015611"/>
    </source>
</evidence>
<dbReference type="KEGG" id="xba:C7S18_16560"/>
<feature type="domain" description="Peptidase M1 alanyl aminopeptidase C-terminal" evidence="16">
    <location>
        <begin position="554"/>
        <end position="873"/>
    </location>
</feature>
<evidence type="ECO:0000256" key="13">
    <source>
        <dbReference type="NCBIfam" id="TIGR02414"/>
    </source>
</evidence>
<feature type="domain" description="Aminopeptidase N-like N-terminal" evidence="17">
    <location>
        <begin position="104"/>
        <end position="187"/>
    </location>
</feature>
<dbReference type="Gene3D" id="2.60.40.1730">
    <property type="entry name" value="tricorn interacting facor f3 domain"/>
    <property type="match status" value="1"/>
</dbReference>
<evidence type="ECO:0000256" key="7">
    <source>
        <dbReference type="ARBA" id="ARBA00022670"/>
    </source>
</evidence>
<dbReference type="EC" id="3.4.11.2" evidence="4 13"/>
<keyword evidence="11" id="KW-0482">Metalloprotease</keyword>
<dbReference type="InterPro" id="IPR012779">
    <property type="entry name" value="Peptidase_M1_pepN"/>
</dbReference>
<evidence type="ECO:0000256" key="1">
    <source>
        <dbReference type="ARBA" id="ARBA00000098"/>
    </source>
</evidence>
<dbReference type="OrthoDB" id="100605at2"/>
<evidence type="ECO:0000256" key="4">
    <source>
        <dbReference type="ARBA" id="ARBA00012564"/>
    </source>
</evidence>
<keyword evidence="9" id="KW-0378">Hydrolase</keyword>
<dbReference type="CDD" id="cd09600">
    <property type="entry name" value="M1_APN"/>
    <property type="match status" value="1"/>
</dbReference>
<evidence type="ECO:0000256" key="6">
    <source>
        <dbReference type="ARBA" id="ARBA00022438"/>
    </source>
</evidence>
<evidence type="ECO:0000256" key="3">
    <source>
        <dbReference type="ARBA" id="ARBA00010136"/>
    </source>
</evidence>
<dbReference type="InterPro" id="IPR014782">
    <property type="entry name" value="Peptidase_M1_dom"/>
</dbReference>
<comment type="catalytic activity">
    <reaction evidence="1">
        <text>Release of an N-terminal amino acid, Xaa-|-Yaa- from a peptide, amide or arylamide. Xaa is preferably Ala, but may be most amino acids including Pro (slow action). When a terminal hydrophobic residue is followed by a prolyl residue, the two may be released as an intact Xaa-Pro dipeptide.</text>
        <dbReference type="EC" id="3.4.11.2"/>
    </reaction>
</comment>
<dbReference type="FunFam" id="2.60.40.1730:FF:000005">
    <property type="entry name" value="Aminopeptidase N"/>
    <property type="match status" value="1"/>
</dbReference>
<sequence>MTDPIRLADYTPPPYVIDHVSLDFQLDFEQTEVDSRLRLRRHPDALPGRELLLHGEDLSLLAIAIDGQPLAPAQYAVSAEGLRLIDPPAEFELHTRVRIHPARNTRLEGLYQSSAFLLTQCEAEGFRRITYFLDRPDVMARFTVRLEADQQQFPVLLSNGDDVAQGTLANGRHFVQWQDPWPKPSYLFAIAAGALGHIEDYFRTRSGRDVRLRIYAEPRALPRSWFALDALKRSMRWDEARYGLEYDLDQFNIVATYDFNMGAMENKSLNIFNAKAIVADLERATDADLTYVEAVVAHEYFHNWTGNRVTCRDWFQLSLKEGLTVYRDQEFSADQGSRAVKRIDDVRLLRANQFPEDSGPFAHPVRPSEYVEINNFYTATVYEKGAEIVRLYERVLGREGFRRGMDLYFQRHDGQAVTTDDFRAAMADANGVDLSRFSRWYEQAGTPILTVTEQFDSERGVLTVQFSQETPGTLGQADKLPVPIPIPIALYRQDGLRLPLQQRDVGPPLAGAMLVLTEASQTLQFDGLQEKPVLSVLHDFSAPVALRHRQSVAELSVRLGFEQDPFCRFEAAQNLGEHLIQSVYAGQALDAVSGLAEIGRAFKALCADAGLDPAVLAECLNLPDEAYLSERMQAIDPSRLFHARQAVATWLGQQLEGALLQHYHREAQSAGGGFDAPSTAARRIRHRALALLIAGDATRHGALASELAVTARNMTERLAALSLLVHFGLADQEAALAQFYQQYEDDPLLLDKWLSVQASSPQPDALSRVRALLKHPAYTHRNPNKVRALIGTFGRLNRLHFHAADGSGYALYADALQAVDALNPQVAARLSAAFNGWRRFEPLRQEAMRRTLQRLLQAGLSKDSAEIVTKALEAS</sequence>
<organism evidence="18 19">
    <name type="scientific">Ahniella affigens</name>
    <dbReference type="NCBI Taxonomy" id="2021234"/>
    <lineage>
        <taxon>Bacteria</taxon>
        <taxon>Pseudomonadati</taxon>
        <taxon>Pseudomonadota</taxon>
        <taxon>Gammaproteobacteria</taxon>
        <taxon>Lysobacterales</taxon>
        <taxon>Rhodanobacteraceae</taxon>
        <taxon>Ahniella</taxon>
    </lineage>
</organism>
<dbReference type="FunFam" id="3.30.2010.30:FF:000002">
    <property type="entry name" value="Putative aminopeptidase N"/>
    <property type="match status" value="1"/>
</dbReference>
<evidence type="ECO:0000259" key="14">
    <source>
        <dbReference type="Pfam" id="PF01433"/>
    </source>
</evidence>
<evidence type="ECO:0000256" key="9">
    <source>
        <dbReference type="ARBA" id="ARBA00022801"/>
    </source>
</evidence>
<name>A0A2P1PV29_9GAMM</name>
<dbReference type="InterPro" id="IPR038438">
    <property type="entry name" value="PepN_Ig-like_sf"/>
</dbReference>
<dbReference type="Gene3D" id="3.30.2010.30">
    <property type="match status" value="1"/>
</dbReference>
<dbReference type="GO" id="GO:0016285">
    <property type="term" value="F:alanyl aminopeptidase activity"/>
    <property type="evidence" value="ECO:0007669"/>
    <property type="project" value="UniProtKB-EC"/>
</dbReference>
<evidence type="ECO:0000256" key="10">
    <source>
        <dbReference type="ARBA" id="ARBA00022833"/>
    </source>
</evidence>
<evidence type="ECO:0000259" key="15">
    <source>
        <dbReference type="Pfam" id="PF11940"/>
    </source>
</evidence>